<evidence type="ECO:0000313" key="3">
    <source>
        <dbReference type="Proteomes" id="UP001403385"/>
    </source>
</evidence>
<dbReference type="Proteomes" id="UP001403385">
    <property type="component" value="Unassembled WGS sequence"/>
</dbReference>
<dbReference type="InterPro" id="IPR000182">
    <property type="entry name" value="GNAT_dom"/>
</dbReference>
<reference evidence="2 3" key="1">
    <citation type="submission" date="2024-04" db="EMBL/GenBank/DDBJ databases">
        <title>Novel genus in family Flammeovirgaceae.</title>
        <authorList>
            <person name="Nguyen T.H."/>
            <person name="Vuong T.Q."/>
            <person name="Le H."/>
            <person name="Kim S.-G."/>
        </authorList>
    </citation>
    <scope>NUCLEOTIDE SEQUENCE [LARGE SCALE GENOMIC DNA]</scope>
    <source>
        <strain evidence="2 3">JCM 23209</strain>
    </source>
</reference>
<organism evidence="2 3">
    <name type="scientific">Rapidithrix thailandica</name>
    <dbReference type="NCBI Taxonomy" id="413964"/>
    <lineage>
        <taxon>Bacteria</taxon>
        <taxon>Pseudomonadati</taxon>
        <taxon>Bacteroidota</taxon>
        <taxon>Cytophagia</taxon>
        <taxon>Cytophagales</taxon>
        <taxon>Flammeovirgaceae</taxon>
        <taxon>Rapidithrix</taxon>
    </lineage>
</organism>
<dbReference type="InterPro" id="IPR016181">
    <property type="entry name" value="Acyl_CoA_acyltransferase"/>
</dbReference>
<keyword evidence="3" id="KW-1185">Reference proteome</keyword>
<protein>
    <submittedName>
        <fullName evidence="2">GNAT family N-acetyltransferase</fullName>
    </submittedName>
</protein>
<dbReference type="Gene3D" id="3.40.630.30">
    <property type="match status" value="1"/>
</dbReference>
<dbReference type="EMBL" id="JBDKWZ010000012">
    <property type="protein sequence ID" value="MEN7550232.1"/>
    <property type="molecule type" value="Genomic_DNA"/>
</dbReference>
<dbReference type="PROSITE" id="PS51186">
    <property type="entry name" value="GNAT"/>
    <property type="match status" value="1"/>
</dbReference>
<sequence length="342" mass="40241">MNKLKYSRLDSERFGLVIHRAKLDEIDAKEIVEQIIEHKIDTAILRIPTQQLSFVHKLDKLALPNRITDTLAYYHFDLEKYEKKELINQDLEFKVATPNDHEIINQIVRETFGQYVNHYRMNPIFDNEAVTEGYMDWMRSYAEGNEDRVCWLVYQAGELVGFGTFNFQIEEKVKGILYGVKPNKRGKGIFKDIMTYAKNYAKDRGRSYMRATTQIENIHVQKAWTKEGFELHHTENTIHINALLSKSVFDTFTVPLVLKQEEASSKKVSNRYILKQINYHFDFSQNILTQNHRFVNLKQMAFEKPYTLHFSFPIGSTGLLQVKDEEGNTYMLVYFDLKHFLA</sequence>
<name>A0AAW9S291_9BACT</name>
<dbReference type="CDD" id="cd04301">
    <property type="entry name" value="NAT_SF"/>
    <property type="match status" value="1"/>
</dbReference>
<dbReference type="RefSeq" id="WP_346823011.1">
    <property type="nucleotide sequence ID" value="NZ_JBDKWZ010000012.1"/>
</dbReference>
<dbReference type="AlphaFoldDB" id="A0AAW9S291"/>
<feature type="domain" description="N-acetyltransferase" evidence="1">
    <location>
        <begin position="91"/>
        <end position="255"/>
    </location>
</feature>
<accession>A0AAW9S291</accession>
<proteinExistence type="predicted"/>
<gene>
    <name evidence="2" type="ORF">AAG747_20100</name>
</gene>
<dbReference type="Pfam" id="PF00583">
    <property type="entry name" value="Acetyltransf_1"/>
    <property type="match status" value="1"/>
</dbReference>
<dbReference type="GO" id="GO:0016747">
    <property type="term" value="F:acyltransferase activity, transferring groups other than amino-acyl groups"/>
    <property type="evidence" value="ECO:0007669"/>
    <property type="project" value="InterPro"/>
</dbReference>
<evidence type="ECO:0000259" key="1">
    <source>
        <dbReference type="PROSITE" id="PS51186"/>
    </source>
</evidence>
<evidence type="ECO:0000313" key="2">
    <source>
        <dbReference type="EMBL" id="MEN7550232.1"/>
    </source>
</evidence>
<dbReference type="SUPFAM" id="SSF55729">
    <property type="entry name" value="Acyl-CoA N-acyltransferases (Nat)"/>
    <property type="match status" value="1"/>
</dbReference>
<comment type="caution">
    <text evidence="2">The sequence shown here is derived from an EMBL/GenBank/DDBJ whole genome shotgun (WGS) entry which is preliminary data.</text>
</comment>